<dbReference type="Pfam" id="PF24758">
    <property type="entry name" value="LRR_At5g56370"/>
    <property type="match status" value="1"/>
</dbReference>
<dbReference type="EMBL" id="MU856342">
    <property type="protein sequence ID" value="KAK3896919.1"/>
    <property type="molecule type" value="Genomic_DNA"/>
</dbReference>
<organism evidence="3 4">
    <name type="scientific">Staphylotrichum tortipilum</name>
    <dbReference type="NCBI Taxonomy" id="2831512"/>
    <lineage>
        <taxon>Eukaryota</taxon>
        <taxon>Fungi</taxon>
        <taxon>Dikarya</taxon>
        <taxon>Ascomycota</taxon>
        <taxon>Pezizomycotina</taxon>
        <taxon>Sordariomycetes</taxon>
        <taxon>Sordariomycetidae</taxon>
        <taxon>Sordariales</taxon>
        <taxon>Chaetomiaceae</taxon>
        <taxon>Staphylotrichum</taxon>
    </lineage>
</organism>
<accession>A0AAN6MAN2</accession>
<feature type="domain" description="F-box/LRR-repeat protein 15/At3g58940/PEG3-like LRR" evidence="2">
    <location>
        <begin position="234"/>
        <end position="299"/>
    </location>
</feature>
<reference evidence="3" key="1">
    <citation type="journal article" date="2023" name="Mol. Phylogenet. Evol.">
        <title>Genome-scale phylogeny and comparative genomics of the fungal order Sordariales.</title>
        <authorList>
            <person name="Hensen N."/>
            <person name="Bonometti L."/>
            <person name="Westerberg I."/>
            <person name="Brannstrom I.O."/>
            <person name="Guillou S."/>
            <person name="Cros-Aarteil S."/>
            <person name="Calhoun S."/>
            <person name="Haridas S."/>
            <person name="Kuo A."/>
            <person name="Mondo S."/>
            <person name="Pangilinan J."/>
            <person name="Riley R."/>
            <person name="LaButti K."/>
            <person name="Andreopoulos B."/>
            <person name="Lipzen A."/>
            <person name="Chen C."/>
            <person name="Yan M."/>
            <person name="Daum C."/>
            <person name="Ng V."/>
            <person name="Clum A."/>
            <person name="Steindorff A."/>
            <person name="Ohm R.A."/>
            <person name="Martin F."/>
            <person name="Silar P."/>
            <person name="Natvig D.O."/>
            <person name="Lalanne C."/>
            <person name="Gautier V."/>
            <person name="Ament-Velasquez S.L."/>
            <person name="Kruys A."/>
            <person name="Hutchinson M.I."/>
            <person name="Powell A.J."/>
            <person name="Barry K."/>
            <person name="Miller A.N."/>
            <person name="Grigoriev I.V."/>
            <person name="Debuchy R."/>
            <person name="Gladieux P."/>
            <person name="Hiltunen Thoren M."/>
            <person name="Johannesson H."/>
        </authorList>
    </citation>
    <scope>NUCLEOTIDE SEQUENCE</scope>
    <source>
        <strain evidence="3">CBS 103.79</strain>
    </source>
</reference>
<reference evidence="3" key="2">
    <citation type="submission" date="2023-05" db="EMBL/GenBank/DDBJ databases">
        <authorList>
            <consortium name="Lawrence Berkeley National Laboratory"/>
            <person name="Steindorff A."/>
            <person name="Hensen N."/>
            <person name="Bonometti L."/>
            <person name="Westerberg I."/>
            <person name="Brannstrom I.O."/>
            <person name="Guillou S."/>
            <person name="Cros-Aarteil S."/>
            <person name="Calhoun S."/>
            <person name="Haridas S."/>
            <person name="Kuo A."/>
            <person name="Mondo S."/>
            <person name="Pangilinan J."/>
            <person name="Riley R."/>
            <person name="Labutti K."/>
            <person name="Andreopoulos B."/>
            <person name="Lipzen A."/>
            <person name="Chen C."/>
            <person name="Yanf M."/>
            <person name="Daum C."/>
            <person name="Ng V."/>
            <person name="Clum A."/>
            <person name="Ohm R."/>
            <person name="Martin F."/>
            <person name="Silar P."/>
            <person name="Natvig D."/>
            <person name="Lalanne C."/>
            <person name="Gautier V."/>
            <person name="Ament-Velasquez S.L."/>
            <person name="Kruys A."/>
            <person name="Hutchinson M.I."/>
            <person name="Powell A.J."/>
            <person name="Barry K."/>
            <person name="Miller A.N."/>
            <person name="Grigoriev I.V."/>
            <person name="Debuchy R."/>
            <person name="Gladieux P."/>
            <person name="Thoren M.H."/>
            <person name="Johannesson H."/>
        </authorList>
    </citation>
    <scope>NUCLEOTIDE SEQUENCE</scope>
    <source>
        <strain evidence="3">CBS 103.79</strain>
    </source>
</reference>
<evidence type="ECO:0000259" key="2">
    <source>
        <dbReference type="Pfam" id="PF24758"/>
    </source>
</evidence>
<evidence type="ECO:0000256" key="1">
    <source>
        <dbReference type="SAM" id="SignalP"/>
    </source>
</evidence>
<evidence type="ECO:0000313" key="4">
    <source>
        <dbReference type="Proteomes" id="UP001303889"/>
    </source>
</evidence>
<dbReference type="AlphaFoldDB" id="A0AAN6MAN2"/>
<comment type="caution">
    <text evidence="3">The sequence shown here is derived from an EMBL/GenBank/DDBJ whole genome shotgun (WGS) entry which is preliminary data.</text>
</comment>
<dbReference type="Proteomes" id="UP001303889">
    <property type="component" value="Unassembled WGS sequence"/>
</dbReference>
<keyword evidence="1" id="KW-0732">Signal</keyword>
<feature type="non-terminal residue" evidence="3">
    <location>
        <position position="312"/>
    </location>
</feature>
<evidence type="ECO:0000313" key="3">
    <source>
        <dbReference type="EMBL" id="KAK3896919.1"/>
    </source>
</evidence>
<keyword evidence="4" id="KW-1185">Reference proteome</keyword>
<gene>
    <name evidence="3" type="ORF">C8A05DRAFT_20215</name>
</gene>
<proteinExistence type="predicted"/>
<sequence>MSEPSTRPLDSLPLLVLTGIAAALCPHCTEDPSLQPWETPIYFGGGSALLSPTCALANLAATCKDLNSIITPILYHQPQCDPGQLISLLRTLDRRPDLARRVKVLGLDYDCDHDIKDEHDRAFVLDLVARYGQPTTPQADADTEDGTLRRLAEDERVDGDYPINLLLAICPNVEKFSTGLDYFWDFSLLRPASLMHLKDVYVAHRDTELGIHLKALWGLYLAAPHLESFTSFMVADIGPEPFPLANLRHLRLEQSAISAGCLRALLSSCPQLESFFYEAGGGQVSPDQFSVTSLRKLLLRYVPRLKRLEVDF</sequence>
<feature type="chain" id="PRO_5043017307" description="F-box/LRR-repeat protein 15/At3g58940/PEG3-like LRR domain-containing protein" evidence="1">
    <location>
        <begin position="24"/>
        <end position="312"/>
    </location>
</feature>
<name>A0AAN6MAN2_9PEZI</name>
<protein>
    <recommendedName>
        <fullName evidence="2">F-box/LRR-repeat protein 15/At3g58940/PEG3-like LRR domain-containing protein</fullName>
    </recommendedName>
</protein>
<dbReference type="InterPro" id="IPR055411">
    <property type="entry name" value="LRR_FXL15/At3g58940/PEG3-like"/>
</dbReference>
<feature type="signal peptide" evidence="1">
    <location>
        <begin position="1"/>
        <end position="23"/>
    </location>
</feature>
<dbReference type="Gene3D" id="3.80.10.10">
    <property type="entry name" value="Ribonuclease Inhibitor"/>
    <property type="match status" value="1"/>
</dbReference>
<dbReference type="InterPro" id="IPR032675">
    <property type="entry name" value="LRR_dom_sf"/>
</dbReference>